<dbReference type="InterPro" id="IPR012677">
    <property type="entry name" value="Nucleotide-bd_a/b_plait_sf"/>
</dbReference>
<accession>A0AAD5X7H1</accession>
<evidence type="ECO:0000313" key="7">
    <source>
        <dbReference type="Proteomes" id="UP001212841"/>
    </source>
</evidence>
<dbReference type="GO" id="GO:0005762">
    <property type="term" value="C:mitochondrial large ribosomal subunit"/>
    <property type="evidence" value="ECO:0007669"/>
    <property type="project" value="TreeGrafter"/>
</dbReference>
<keyword evidence="7" id="KW-1185">Reference proteome</keyword>
<evidence type="ECO:0000256" key="5">
    <source>
        <dbReference type="SAM" id="MobiDB-lite"/>
    </source>
</evidence>
<dbReference type="Proteomes" id="UP001212841">
    <property type="component" value="Unassembled WGS sequence"/>
</dbReference>
<name>A0AAD5X7H1_9FUNG</name>
<dbReference type="PANTHER" id="PTHR12059:SF5">
    <property type="entry name" value="LARGE RIBOSOMAL SUBUNIT PROTEIN UL23M"/>
    <property type="match status" value="1"/>
</dbReference>
<comment type="caution">
    <text evidence="6">The sequence shown here is derived from an EMBL/GenBank/DDBJ whole genome shotgun (WGS) entry which is preliminary data.</text>
</comment>
<dbReference type="Gene3D" id="3.30.70.330">
    <property type="match status" value="1"/>
</dbReference>
<keyword evidence="2" id="KW-0689">Ribosomal protein</keyword>
<dbReference type="EMBL" id="JADGJD010000123">
    <property type="protein sequence ID" value="KAJ3054654.1"/>
    <property type="molecule type" value="Genomic_DNA"/>
</dbReference>
<evidence type="ECO:0000256" key="3">
    <source>
        <dbReference type="ARBA" id="ARBA00023274"/>
    </source>
</evidence>
<evidence type="ECO:0000313" key="6">
    <source>
        <dbReference type="EMBL" id="KAJ3054654.1"/>
    </source>
</evidence>
<organism evidence="6 7">
    <name type="scientific">Rhizophlyctis rosea</name>
    <dbReference type="NCBI Taxonomy" id="64517"/>
    <lineage>
        <taxon>Eukaryota</taxon>
        <taxon>Fungi</taxon>
        <taxon>Fungi incertae sedis</taxon>
        <taxon>Chytridiomycota</taxon>
        <taxon>Chytridiomycota incertae sedis</taxon>
        <taxon>Chytridiomycetes</taxon>
        <taxon>Rhizophlyctidales</taxon>
        <taxon>Rhizophlyctidaceae</taxon>
        <taxon>Rhizophlyctis</taxon>
    </lineage>
</organism>
<sequence>MGFKLLPGTTYYFPNFVVQLLRSNLPPHQAAFRVPTFLNKIDIRSFLSQTYNIQITDVRTMVYLGREYVAKHRVSAARKTRLPSWKKAIVTMEEDFKFPPPPEIRKHGTGSAEEPGALKLPPLGGPGKSSGKRYRFKLPGWHEMQKKQREEKAALQKSGGSS</sequence>
<protein>
    <recommendedName>
        <fullName evidence="4">Large ribosomal subunit protein uL23m</fullName>
    </recommendedName>
</protein>
<feature type="compositionally biased region" description="Basic and acidic residues" evidence="5">
    <location>
        <begin position="143"/>
        <end position="154"/>
    </location>
</feature>
<dbReference type="PANTHER" id="PTHR12059">
    <property type="entry name" value="RIBOSOMAL PROTEIN L23-RELATED"/>
    <property type="match status" value="1"/>
</dbReference>
<gene>
    <name evidence="6" type="ORF">HK097_001210</name>
</gene>
<feature type="compositionally biased region" description="Low complexity" evidence="5">
    <location>
        <begin position="112"/>
        <end position="122"/>
    </location>
</feature>
<dbReference type="Pfam" id="PF00276">
    <property type="entry name" value="Ribosomal_L23"/>
    <property type="match status" value="1"/>
</dbReference>
<dbReference type="GO" id="GO:0032543">
    <property type="term" value="P:mitochondrial translation"/>
    <property type="evidence" value="ECO:0007669"/>
    <property type="project" value="TreeGrafter"/>
</dbReference>
<proteinExistence type="inferred from homology"/>
<keyword evidence="3" id="KW-0687">Ribonucleoprotein</keyword>
<dbReference type="AlphaFoldDB" id="A0AAD5X7H1"/>
<comment type="similarity">
    <text evidence="1">Belongs to the universal ribosomal protein uL23 family.</text>
</comment>
<dbReference type="SUPFAM" id="SSF54189">
    <property type="entry name" value="Ribosomal proteins S24e, L23 and L15e"/>
    <property type="match status" value="1"/>
</dbReference>
<dbReference type="InterPro" id="IPR013025">
    <property type="entry name" value="Ribosomal_uL23-like"/>
</dbReference>
<dbReference type="InterPro" id="IPR012678">
    <property type="entry name" value="Ribosomal_uL23/eL15/eS24_sf"/>
</dbReference>
<reference evidence="6" key="1">
    <citation type="submission" date="2020-05" db="EMBL/GenBank/DDBJ databases">
        <title>Phylogenomic resolution of chytrid fungi.</title>
        <authorList>
            <person name="Stajich J.E."/>
            <person name="Amses K."/>
            <person name="Simmons R."/>
            <person name="Seto K."/>
            <person name="Myers J."/>
            <person name="Bonds A."/>
            <person name="Quandt C.A."/>
            <person name="Barry K."/>
            <person name="Liu P."/>
            <person name="Grigoriev I."/>
            <person name="Longcore J.E."/>
            <person name="James T.Y."/>
        </authorList>
    </citation>
    <scope>NUCLEOTIDE SEQUENCE</scope>
    <source>
        <strain evidence="6">JEL0318</strain>
    </source>
</reference>
<evidence type="ECO:0000256" key="2">
    <source>
        <dbReference type="ARBA" id="ARBA00022980"/>
    </source>
</evidence>
<feature type="region of interest" description="Disordered" evidence="5">
    <location>
        <begin position="96"/>
        <end position="162"/>
    </location>
</feature>
<evidence type="ECO:0000256" key="4">
    <source>
        <dbReference type="ARBA" id="ARBA00039977"/>
    </source>
</evidence>
<evidence type="ECO:0000256" key="1">
    <source>
        <dbReference type="ARBA" id="ARBA00006700"/>
    </source>
</evidence>
<dbReference type="GO" id="GO:0003735">
    <property type="term" value="F:structural constituent of ribosome"/>
    <property type="evidence" value="ECO:0007669"/>
    <property type="project" value="InterPro"/>
</dbReference>